<evidence type="ECO:0000313" key="6">
    <source>
        <dbReference type="Proteomes" id="UP000255207"/>
    </source>
</evidence>
<dbReference type="AlphaFoldDB" id="A0A370L378"/>
<keyword evidence="6" id="KW-1185">Reference proteome</keyword>
<dbReference type="InterPro" id="IPR000335">
    <property type="entry name" value="Bleomycin-R"/>
</dbReference>
<feature type="domain" description="VOC" evidence="4">
    <location>
        <begin position="71"/>
        <end position="188"/>
    </location>
</feature>
<name>A0A370L378_9HYPH</name>
<dbReference type="Proteomes" id="UP000255207">
    <property type="component" value="Unassembled WGS sequence"/>
</dbReference>
<dbReference type="InterPro" id="IPR037523">
    <property type="entry name" value="VOC_core"/>
</dbReference>
<gene>
    <name evidence="5" type="ORF">DWE98_18560</name>
</gene>
<dbReference type="RefSeq" id="WP_114830958.1">
    <property type="nucleotide sequence ID" value="NZ_QQTO01000005.1"/>
</dbReference>
<dbReference type="Pfam" id="PF20066">
    <property type="entry name" value="Glyoxalase_8"/>
    <property type="match status" value="1"/>
</dbReference>
<evidence type="ECO:0000256" key="1">
    <source>
        <dbReference type="ARBA" id="ARBA00011051"/>
    </source>
</evidence>
<evidence type="ECO:0000313" key="5">
    <source>
        <dbReference type="EMBL" id="RDJ22629.1"/>
    </source>
</evidence>
<dbReference type="Gene3D" id="3.10.180.10">
    <property type="entry name" value="2,3-Dihydroxybiphenyl 1,2-Dioxygenase, domain 1"/>
    <property type="match status" value="1"/>
</dbReference>
<evidence type="ECO:0000259" key="4">
    <source>
        <dbReference type="PROSITE" id="PS51819"/>
    </source>
</evidence>
<dbReference type="Pfam" id="PF19581">
    <property type="entry name" value="Glyoxalase_7"/>
    <property type="match status" value="1"/>
</dbReference>
<dbReference type="CDD" id="cd08349">
    <property type="entry name" value="BLMA_like"/>
    <property type="match status" value="1"/>
</dbReference>
<sequence>MRTYRDAKLMAKALREALGPQATLSHAQTLEIVARQFGYDDWNILAAKIGEAGGDSDTAWDKPPAAADGIGLAMGVPILRIFDVEKAKEFYLGFLGFSMDWDHRYGETFPIYMQVSRSGLKLHLSEHHGDASPGSTVFVWMQGVDAYRAELIGKSYPYSKPGIQEQGPAGRTLEVPDPFGNRIRFCEKRD</sequence>
<protein>
    <recommendedName>
        <fullName evidence="2">Bleomycin resistance protein</fullName>
    </recommendedName>
</protein>
<evidence type="ECO:0000256" key="2">
    <source>
        <dbReference type="ARBA" id="ARBA00021572"/>
    </source>
</evidence>
<keyword evidence="3" id="KW-0046">Antibiotic resistance</keyword>
<proteinExistence type="inferred from homology"/>
<accession>A0A370L378</accession>
<dbReference type="InterPro" id="IPR029068">
    <property type="entry name" value="Glyas_Bleomycin-R_OHBP_Dase"/>
</dbReference>
<evidence type="ECO:0000256" key="3">
    <source>
        <dbReference type="ARBA" id="ARBA00023251"/>
    </source>
</evidence>
<dbReference type="EMBL" id="QQTP01000010">
    <property type="protein sequence ID" value="RDJ22629.1"/>
    <property type="molecule type" value="Genomic_DNA"/>
</dbReference>
<dbReference type="InterPro" id="IPR045517">
    <property type="entry name" value="Glyoxalase_8"/>
</dbReference>
<dbReference type="GO" id="GO:0046677">
    <property type="term" value="P:response to antibiotic"/>
    <property type="evidence" value="ECO:0007669"/>
    <property type="project" value="UniProtKB-KW"/>
</dbReference>
<dbReference type="OrthoDB" id="9803104at2"/>
<dbReference type="PROSITE" id="PS51819">
    <property type="entry name" value="VOC"/>
    <property type="match status" value="1"/>
</dbReference>
<dbReference type="SUPFAM" id="SSF54593">
    <property type="entry name" value="Glyoxalase/Bleomycin resistance protein/Dihydroxybiphenyl dioxygenase"/>
    <property type="match status" value="1"/>
</dbReference>
<comment type="similarity">
    <text evidence="1">Belongs to the bleomycin resistance protein family.</text>
</comment>
<comment type="caution">
    <text evidence="5">The sequence shown here is derived from an EMBL/GenBank/DDBJ whole genome shotgun (WGS) entry which is preliminary data.</text>
</comment>
<organism evidence="5 6">
    <name type="scientific">Bosea caraganae</name>
    <dbReference type="NCBI Taxonomy" id="2763117"/>
    <lineage>
        <taxon>Bacteria</taxon>
        <taxon>Pseudomonadati</taxon>
        <taxon>Pseudomonadota</taxon>
        <taxon>Alphaproteobacteria</taxon>
        <taxon>Hyphomicrobiales</taxon>
        <taxon>Boseaceae</taxon>
        <taxon>Bosea</taxon>
    </lineage>
</organism>
<reference evidence="6" key="1">
    <citation type="submission" date="2018-07" db="EMBL/GenBank/DDBJ databases">
        <authorList>
            <person name="Safronova V.I."/>
            <person name="Chirak E.R."/>
            <person name="Sazanova A.L."/>
        </authorList>
    </citation>
    <scope>NUCLEOTIDE SEQUENCE [LARGE SCALE GENOMIC DNA]</scope>
    <source>
        <strain evidence="6">RCAM04685</strain>
    </source>
</reference>